<accession>A0ABQ5TF57</accession>
<dbReference type="PANTHER" id="PTHR11544">
    <property type="entry name" value="COLD SHOCK DOMAIN CONTAINING PROTEINS"/>
    <property type="match status" value="1"/>
</dbReference>
<dbReference type="SMART" id="SM00357">
    <property type="entry name" value="CSP"/>
    <property type="match status" value="2"/>
</dbReference>
<keyword evidence="3" id="KW-1185">Reference proteome</keyword>
<feature type="domain" description="CSD" evidence="1">
    <location>
        <begin position="163"/>
        <end position="228"/>
    </location>
</feature>
<dbReference type="InterPro" id="IPR011129">
    <property type="entry name" value="CSD"/>
</dbReference>
<dbReference type="InterPro" id="IPR012340">
    <property type="entry name" value="NA-bd_OB-fold"/>
</dbReference>
<evidence type="ECO:0000259" key="1">
    <source>
        <dbReference type="PROSITE" id="PS51857"/>
    </source>
</evidence>
<dbReference type="PROSITE" id="PS51857">
    <property type="entry name" value="CSD_2"/>
    <property type="match status" value="2"/>
</dbReference>
<feature type="domain" description="CSD" evidence="1">
    <location>
        <begin position="64"/>
        <end position="133"/>
    </location>
</feature>
<dbReference type="InterPro" id="IPR050181">
    <property type="entry name" value="Cold_shock_domain"/>
</dbReference>
<dbReference type="Gene3D" id="2.40.50.140">
    <property type="entry name" value="Nucleic acid-binding proteins"/>
    <property type="match status" value="2"/>
</dbReference>
<name>A0ABQ5TF57_9CAUL</name>
<dbReference type="PRINTS" id="PR00050">
    <property type="entry name" value="COLDSHOCK"/>
</dbReference>
<reference evidence="2" key="2">
    <citation type="submission" date="2023-01" db="EMBL/GenBank/DDBJ databases">
        <authorList>
            <person name="Sun Q."/>
            <person name="Evtushenko L."/>
        </authorList>
    </citation>
    <scope>NUCLEOTIDE SEQUENCE</scope>
    <source>
        <strain evidence="2">VKM B-1499</strain>
    </source>
</reference>
<keyword evidence="2" id="KW-0238">DNA-binding</keyword>
<protein>
    <submittedName>
        <fullName evidence="2">DNA-binding protein</fullName>
    </submittedName>
</protein>
<sequence length="230" mass="24916">MVTLERHNCNVSAEGRNFLSPFADFGLSKDSRNSVKRNLLSVRGADGGVNLSDFDGMETAETVRVVGRVKWFDPAKGYGFIVPDDPTLTELRDVLLHISSLRDTGRDTADEGAPITCACVKRAKGWQAVEIHELGAGEATMIARRPIIAATPQAPCPDVDGALESAVVKWFNRTKGYGFVVRDREPGDIFVHIETLRRCGLDDLVPGDVVQVRFASGPKGLVVAEIRPGG</sequence>
<dbReference type="GO" id="GO:0003677">
    <property type="term" value="F:DNA binding"/>
    <property type="evidence" value="ECO:0007669"/>
    <property type="project" value="UniProtKB-KW"/>
</dbReference>
<dbReference type="Proteomes" id="UP001143509">
    <property type="component" value="Unassembled WGS sequence"/>
</dbReference>
<proteinExistence type="predicted"/>
<evidence type="ECO:0000313" key="3">
    <source>
        <dbReference type="Proteomes" id="UP001143509"/>
    </source>
</evidence>
<dbReference type="SUPFAM" id="SSF50249">
    <property type="entry name" value="Nucleic acid-binding proteins"/>
    <property type="match status" value="2"/>
</dbReference>
<reference evidence="2" key="1">
    <citation type="journal article" date="2014" name="Int. J. Syst. Evol. Microbiol.">
        <title>Complete genome of a new Firmicutes species belonging to the dominant human colonic microbiota ('Ruminococcus bicirculans') reveals two chromosomes and a selective capacity to utilize plant glucans.</title>
        <authorList>
            <consortium name="NISC Comparative Sequencing Program"/>
            <person name="Wegmann U."/>
            <person name="Louis P."/>
            <person name="Goesmann A."/>
            <person name="Henrissat B."/>
            <person name="Duncan S.H."/>
            <person name="Flint H.J."/>
        </authorList>
    </citation>
    <scope>NUCLEOTIDE SEQUENCE</scope>
    <source>
        <strain evidence="2">VKM B-1499</strain>
    </source>
</reference>
<comment type="caution">
    <text evidence="2">The sequence shown here is derived from an EMBL/GenBank/DDBJ whole genome shotgun (WGS) entry which is preliminary data.</text>
</comment>
<evidence type="ECO:0000313" key="2">
    <source>
        <dbReference type="EMBL" id="GLK50201.1"/>
    </source>
</evidence>
<organism evidence="2 3">
    <name type="scientific">Brevundimonas intermedia</name>
    <dbReference type="NCBI Taxonomy" id="74315"/>
    <lineage>
        <taxon>Bacteria</taxon>
        <taxon>Pseudomonadati</taxon>
        <taxon>Pseudomonadota</taxon>
        <taxon>Alphaproteobacteria</taxon>
        <taxon>Caulobacterales</taxon>
        <taxon>Caulobacteraceae</taxon>
        <taxon>Brevundimonas</taxon>
    </lineage>
</organism>
<dbReference type="Pfam" id="PF00313">
    <property type="entry name" value="CSD"/>
    <property type="match status" value="2"/>
</dbReference>
<dbReference type="InterPro" id="IPR002059">
    <property type="entry name" value="CSP_DNA-bd"/>
</dbReference>
<dbReference type="EMBL" id="BSFD01000011">
    <property type="protein sequence ID" value="GLK50201.1"/>
    <property type="molecule type" value="Genomic_DNA"/>
</dbReference>
<dbReference type="CDD" id="cd04458">
    <property type="entry name" value="CSP_CDS"/>
    <property type="match status" value="2"/>
</dbReference>
<gene>
    <name evidence="2" type="primary">cspD</name>
    <name evidence="2" type="ORF">GCM10017620_31750</name>
</gene>